<comment type="caution">
    <text evidence="3">The sequence shown here is derived from an EMBL/GenBank/DDBJ whole genome shotgun (WGS) entry which is preliminary data.</text>
</comment>
<dbReference type="InterPro" id="IPR014048">
    <property type="entry name" value="MethylDNA_cys_MeTrfase_DNA-bd"/>
</dbReference>
<name>A0A3A8GAG2_9GAMM</name>
<proteinExistence type="predicted"/>
<accession>A0A3A8GAG2</accession>
<dbReference type="PANTHER" id="PTHR42942">
    <property type="entry name" value="6-O-METHYLGUANINE DNA METHYLTRANSFERASE"/>
    <property type="match status" value="1"/>
</dbReference>
<dbReference type="CDD" id="cd06445">
    <property type="entry name" value="ATase"/>
    <property type="match status" value="1"/>
</dbReference>
<dbReference type="InterPro" id="IPR036217">
    <property type="entry name" value="MethylDNA_cys_MeTrfase_DNAb"/>
</dbReference>
<dbReference type="Gene3D" id="1.10.10.10">
    <property type="entry name" value="Winged helix-like DNA-binding domain superfamily/Winged helix DNA-binding domain"/>
    <property type="match status" value="1"/>
</dbReference>
<dbReference type="Pfam" id="PF01035">
    <property type="entry name" value="DNA_binding_1"/>
    <property type="match status" value="1"/>
</dbReference>
<feature type="domain" description="Methylated-DNA-[protein]-cysteine S-methyltransferase DNA binding" evidence="2">
    <location>
        <begin position="10"/>
        <end position="90"/>
    </location>
</feature>
<dbReference type="GO" id="GO:0003824">
    <property type="term" value="F:catalytic activity"/>
    <property type="evidence" value="ECO:0007669"/>
    <property type="project" value="InterPro"/>
</dbReference>
<dbReference type="AlphaFoldDB" id="A0A3A8GAG2"/>
<sequence>MPNQNAELAIQILNVVKLIPHGKVATYGQVAKLAGLPKHARMVGRVLKYLDNEQDMPWHRVINAQGRFSVVELNAQGMNKQQQLLLQEGVTVIEGRVNLKQYQWQP</sequence>
<dbReference type="RefSeq" id="WP_120366642.1">
    <property type="nucleotide sequence ID" value="NZ_RAXZ01000001.1"/>
</dbReference>
<evidence type="ECO:0000313" key="3">
    <source>
        <dbReference type="EMBL" id="RKG55845.1"/>
    </source>
</evidence>
<dbReference type="InterPro" id="IPR052520">
    <property type="entry name" value="ATL_DNA_repair"/>
</dbReference>
<evidence type="ECO:0000256" key="1">
    <source>
        <dbReference type="ARBA" id="ARBA00022763"/>
    </source>
</evidence>
<dbReference type="PANTHER" id="PTHR42942:SF1">
    <property type="entry name" value="ALKYLTRANSFERASE-LIKE PROTEIN 1"/>
    <property type="match status" value="1"/>
</dbReference>
<protein>
    <submittedName>
        <fullName evidence="3">MGMT family protein</fullName>
    </submittedName>
</protein>
<evidence type="ECO:0000259" key="2">
    <source>
        <dbReference type="Pfam" id="PF01035"/>
    </source>
</evidence>
<dbReference type="Proteomes" id="UP000281084">
    <property type="component" value="Unassembled WGS sequence"/>
</dbReference>
<keyword evidence="1" id="KW-0227">DNA damage</keyword>
<dbReference type="SUPFAM" id="SSF46767">
    <property type="entry name" value="Methylated DNA-protein cysteine methyltransferase, C-terminal domain"/>
    <property type="match status" value="1"/>
</dbReference>
<reference evidence="3 4" key="1">
    <citation type="submission" date="2018-09" db="EMBL/GenBank/DDBJ databases">
        <title>The draft genome of Acinetobacter spp. strains.</title>
        <authorList>
            <person name="Qin J."/>
            <person name="Feng Y."/>
            <person name="Zong Z."/>
        </authorList>
    </citation>
    <scope>NUCLEOTIDE SEQUENCE [LARGE SCALE GENOMIC DNA]</scope>
    <source>
        <strain evidence="3 4">WCHAc060002</strain>
    </source>
</reference>
<dbReference type="InterPro" id="IPR036388">
    <property type="entry name" value="WH-like_DNA-bd_sf"/>
</dbReference>
<gene>
    <name evidence="3" type="ORF">D7V64_01580</name>
</gene>
<dbReference type="EMBL" id="RAXZ01000001">
    <property type="protein sequence ID" value="RKG55845.1"/>
    <property type="molecule type" value="Genomic_DNA"/>
</dbReference>
<evidence type="ECO:0000313" key="4">
    <source>
        <dbReference type="Proteomes" id="UP000281084"/>
    </source>
</evidence>
<dbReference type="GO" id="GO:0006281">
    <property type="term" value="P:DNA repair"/>
    <property type="evidence" value="ECO:0007669"/>
    <property type="project" value="InterPro"/>
</dbReference>
<organism evidence="3 4">
    <name type="scientific">Acinetobacter cumulans</name>
    <dbReference type="NCBI Taxonomy" id="2136182"/>
    <lineage>
        <taxon>Bacteria</taxon>
        <taxon>Pseudomonadati</taxon>
        <taxon>Pseudomonadota</taxon>
        <taxon>Gammaproteobacteria</taxon>
        <taxon>Moraxellales</taxon>
        <taxon>Moraxellaceae</taxon>
        <taxon>Acinetobacter</taxon>
    </lineage>
</organism>